<dbReference type="Pfam" id="PF00296">
    <property type="entry name" value="Bac_luciferase"/>
    <property type="match status" value="1"/>
</dbReference>
<evidence type="ECO:0000256" key="4">
    <source>
        <dbReference type="ARBA" id="ARBA00023033"/>
    </source>
</evidence>
<gene>
    <name evidence="6" type="ORF">ETSY1_30190</name>
</gene>
<reference evidence="6 7" key="1">
    <citation type="journal article" date="2014" name="Nature">
        <title>An environmental bacterial taxon with a large and distinct metabolic repertoire.</title>
        <authorList>
            <person name="Wilson M.C."/>
            <person name="Mori T."/>
            <person name="Ruckert C."/>
            <person name="Uria A.R."/>
            <person name="Helf M.J."/>
            <person name="Takada K."/>
            <person name="Gernert C."/>
            <person name="Steffens U.A."/>
            <person name="Heycke N."/>
            <person name="Schmitt S."/>
            <person name="Rinke C."/>
            <person name="Helfrich E.J."/>
            <person name="Brachmann A.O."/>
            <person name="Gurgui C."/>
            <person name="Wakimoto T."/>
            <person name="Kracht M."/>
            <person name="Crusemann M."/>
            <person name="Hentschel U."/>
            <person name="Abe I."/>
            <person name="Matsunaga S."/>
            <person name="Kalinowski J."/>
            <person name="Takeyama H."/>
            <person name="Piel J."/>
        </authorList>
    </citation>
    <scope>NUCLEOTIDE SEQUENCE [LARGE SCALE GENOMIC DNA]</scope>
    <source>
        <strain evidence="7">TSY1</strain>
    </source>
</reference>
<dbReference type="InterPro" id="IPR036661">
    <property type="entry name" value="Luciferase-like_sf"/>
</dbReference>
<evidence type="ECO:0000313" key="7">
    <source>
        <dbReference type="Proteomes" id="UP000019141"/>
    </source>
</evidence>
<organism evidence="6 7">
    <name type="scientific">Entotheonella factor</name>
    <dbReference type="NCBI Taxonomy" id="1429438"/>
    <lineage>
        <taxon>Bacteria</taxon>
        <taxon>Pseudomonadati</taxon>
        <taxon>Nitrospinota/Tectimicrobiota group</taxon>
        <taxon>Candidatus Tectimicrobiota</taxon>
        <taxon>Candidatus Entotheonellia</taxon>
        <taxon>Candidatus Entotheonellales</taxon>
        <taxon>Candidatus Entotheonellaceae</taxon>
        <taxon>Candidatus Entotheonella</taxon>
    </lineage>
</organism>
<accession>W4LBS1</accession>
<feature type="domain" description="Luciferase-like" evidence="5">
    <location>
        <begin position="11"/>
        <end position="225"/>
    </location>
</feature>
<dbReference type="InterPro" id="IPR050172">
    <property type="entry name" value="SsuD_RutA_monooxygenase"/>
</dbReference>
<name>W4LBS1_ENTF1</name>
<dbReference type="AlphaFoldDB" id="W4LBS1"/>
<comment type="caution">
    <text evidence="6">The sequence shown here is derived from an EMBL/GenBank/DDBJ whole genome shotgun (WGS) entry which is preliminary data.</text>
</comment>
<dbReference type="InterPro" id="IPR011251">
    <property type="entry name" value="Luciferase-like_dom"/>
</dbReference>
<dbReference type="GO" id="GO:0046306">
    <property type="term" value="P:alkanesulfonate catabolic process"/>
    <property type="evidence" value="ECO:0007669"/>
    <property type="project" value="TreeGrafter"/>
</dbReference>
<evidence type="ECO:0000313" key="6">
    <source>
        <dbReference type="EMBL" id="ETW95543.1"/>
    </source>
</evidence>
<evidence type="ECO:0000256" key="3">
    <source>
        <dbReference type="ARBA" id="ARBA00023002"/>
    </source>
</evidence>
<proteinExistence type="predicted"/>
<dbReference type="Proteomes" id="UP000019141">
    <property type="component" value="Unassembled WGS sequence"/>
</dbReference>
<evidence type="ECO:0000256" key="2">
    <source>
        <dbReference type="ARBA" id="ARBA00022643"/>
    </source>
</evidence>
<dbReference type="HOGENOM" id="CLU_027853_6_1_7"/>
<dbReference type="PANTHER" id="PTHR42847">
    <property type="entry name" value="ALKANESULFONATE MONOOXYGENASE"/>
    <property type="match status" value="1"/>
</dbReference>
<keyword evidence="7" id="KW-1185">Reference proteome</keyword>
<dbReference type="EMBL" id="AZHW01000904">
    <property type="protein sequence ID" value="ETW95543.1"/>
    <property type="molecule type" value="Genomic_DNA"/>
</dbReference>
<evidence type="ECO:0000256" key="1">
    <source>
        <dbReference type="ARBA" id="ARBA00022630"/>
    </source>
</evidence>
<protein>
    <recommendedName>
        <fullName evidence="5">Luciferase-like domain-containing protein</fullName>
    </recommendedName>
</protein>
<dbReference type="GO" id="GO:0008726">
    <property type="term" value="F:alkanesulfonate monooxygenase activity"/>
    <property type="evidence" value="ECO:0007669"/>
    <property type="project" value="TreeGrafter"/>
</dbReference>
<dbReference type="Gene3D" id="3.20.20.30">
    <property type="entry name" value="Luciferase-like domain"/>
    <property type="match status" value="1"/>
</dbReference>
<keyword evidence="4" id="KW-0503">Monooxygenase</keyword>
<keyword evidence="1" id="KW-0285">Flavoprotein</keyword>
<evidence type="ECO:0000259" key="5">
    <source>
        <dbReference type="Pfam" id="PF00296"/>
    </source>
</evidence>
<keyword evidence="3" id="KW-0560">Oxidoreductase</keyword>
<sequence length="310" mass="34508">MALPLRFGILAPQVVPYAVQVDRWRELEAYGFDSLWFADHFVNPARPPGRWFEAYTLMAAAAVQTSQIRLGTLVSSITIRHPALLAKEALTIDHISGGRLELGLGAGGAPNDFEMTGLPEWELPERTRRFREFVLMVDALLRQEPDDGEGTSFDGEYYQANEAIMNPGAVQRPRPPLTLAAHGPVAMRFVARHADSWNQLPSRAGQNEQLTTIEDCLDAVRSRNARMDDFCAAIGRAPGTLRRSILVGGGVTPDSPWASPEAFRDFVGRYMEAGVNEFIFYYPSRLEQTAGHYEHIARDVIPQLKRDASI</sequence>
<keyword evidence="2" id="KW-0288">FMN</keyword>
<dbReference type="SUPFAM" id="SSF51679">
    <property type="entry name" value="Bacterial luciferase-like"/>
    <property type="match status" value="1"/>
</dbReference>
<dbReference type="PANTHER" id="PTHR42847:SF4">
    <property type="entry name" value="ALKANESULFONATE MONOOXYGENASE-RELATED"/>
    <property type="match status" value="1"/>
</dbReference>